<dbReference type="InterPro" id="IPR036188">
    <property type="entry name" value="FAD/NAD-bd_sf"/>
</dbReference>
<dbReference type="EMBL" id="MHQI01000064">
    <property type="protein sequence ID" value="OGZ98472.1"/>
    <property type="molecule type" value="Genomic_DNA"/>
</dbReference>
<evidence type="ECO:0000259" key="1">
    <source>
        <dbReference type="Pfam" id="PF01266"/>
    </source>
</evidence>
<protein>
    <recommendedName>
        <fullName evidence="1">FAD dependent oxidoreductase domain-containing protein</fullName>
    </recommendedName>
</protein>
<dbReference type="PANTHER" id="PTHR13847">
    <property type="entry name" value="SARCOSINE DEHYDROGENASE-RELATED"/>
    <property type="match status" value="1"/>
</dbReference>
<organism evidence="2 3">
    <name type="scientific">Candidatus Sungbacteria bacterium RIFCSPHIGHO2_02_FULL_47_11</name>
    <dbReference type="NCBI Taxonomy" id="1802270"/>
    <lineage>
        <taxon>Bacteria</taxon>
        <taxon>Candidatus Sungiibacteriota</taxon>
    </lineage>
</organism>
<dbReference type="Gene3D" id="3.30.9.10">
    <property type="entry name" value="D-Amino Acid Oxidase, subunit A, domain 2"/>
    <property type="match status" value="1"/>
</dbReference>
<dbReference type="InterPro" id="IPR006076">
    <property type="entry name" value="FAD-dep_OxRdtase"/>
</dbReference>
<reference evidence="2 3" key="1">
    <citation type="journal article" date="2016" name="Nat. Commun.">
        <title>Thousands of microbial genomes shed light on interconnected biogeochemical processes in an aquifer system.</title>
        <authorList>
            <person name="Anantharaman K."/>
            <person name="Brown C.T."/>
            <person name="Hug L.A."/>
            <person name="Sharon I."/>
            <person name="Castelle C.J."/>
            <person name="Probst A.J."/>
            <person name="Thomas B.C."/>
            <person name="Singh A."/>
            <person name="Wilkins M.J."/>
            <person name="Karaoz U."/>
            <person name="Brodie E.L."/>
            <person name="Williams K.H."/>
            <person name="Hubbard S.S."/>
            <person name="Banfield J.F."/>
        </authorList>
    </citation>
    <scope>NUCLEOTIDE SEQUENCE [LARGE SCALE GENOMIC DNA]</scope>
</reference>
<dbReference type="AlphaFoldDB" id="A0A1G2KG96"/>
<comment type="caution">
    <text evidence="2">The sequence shown here is derived from an EMBL/GenBank/DDBJ whole genome shotgun (WGS) entry which is preliminary data.</text>
</comment>
<dbReference type="Proteomes" id="UP000179023">
    <property type="component" value="Unassembled WGS sequence"/>
</dbReference>
<dbReference type="PRINTS" id="PR00420">
    <property type="entry name" value="RNGMNOXGNASE"/>
</dbReference>
<sequence>MAASYWFEAVPEEKRFLSLEGNLKVDTVVVGGGIAGLTAAYLLSKNGVKVALAEQGVIAAGDSGYTTAFISRFLDNAEATKKTWDAGSAALQYVEDIVQNENLDCEFRRVSSLYFTKKQGGTDLKREFEVLAALDGAPRFLEKPTAQKQCSFGVEAAMHVEREGQFHIRKYLSGIARAMQERGAAIFEETPVVAVEDQGRTVRCKNGVITTERTVIATGMPTLFPRVAELVTPYLTFVIGAEFEEPRPFGEYLFWDDEEPYHYFRWVNSREVIAGGEDRLMRGPKPAASPHEALAAFIGKTAGVNPSAIVHRWQGSIFATGDSLPYYGAYPAYGNRIYFATGFGGNGMTFGALAGVVISDMILGNENRFAELFSFNR</sequence>
<dbReference type="STRING" id="1802270.A3C07_02580"/>
<accession>A0A1G2KG96</accession>
<dbReference type="PANTHER" id="PTHR13847:SF281">
    <property type="entry name" value="FAD DEPENDENT OXIDOREDUCTASE DOMAIN-CONTAINING PROTEIN"/>
    <property type="match status" value="1"/>
</dbReference>
<dbReference type="Gene3D" id="3.50.50.60">
    <property type="entry name" value="FAD/NAD(P)-binding domain"/>
    <property type="match status" value="1"/>
</dbReference>
<name>A0A1G2KG96_9BACT</name>
<feature type="domain" description="FAD dependent oxidoreductase" evidence="1">
    <location>
        <begin position="26"/>
        <end position="361"/>
    </location>
</feature>
<evidence type="ECO:0000313" key="3">
    <source>
        <dbReference type="Proteomes" id="UP000179023"/>
    </source>
</evidence>
<dbReference type="Pfam" id="PF01266">
    <property type="entry name" value="DAO"/>
    <property type="match status" value="1"/>
</dbReference>
<dbReference type="SUPFAM" id="SSF51905">
    <property type="entry name" value="FAD/NAD(P)-binding domain"/>
    <property type="match status" value="1"/>
</dbReference>
<dbReference type="GO" id="GO:0005737">
    <property type="term" value="C:cytoplasm"/>
    <property type="evidence" value="ECO:0007669"/>
    <property type="project" value="TreeGrafter"/>
</dbReference>
<evidence type="ECO:0000313" key="2">
    <source>
        <dbReference type="EMBL" id="OGZ98472.1"/>
    </source>
</evidence>
<gene>
    <name evidence="2" type="ORF">A3C07_02580</name>
</gene>
<proteinExistence type="predicted"/>